<dbReference type="Proteomes" id="UP001231370">
    <property type="component" value="Unassembled WGS sequence"/>
</dbReference>
<protein>
    <submittedName>
        <fullName evidence="1">PEP-CTERM sorting domain-containing protein</fullName>
    </submittedName>
</protein>
<reference evidence="1 2" key="1">
    <citation type="submission" date="2023-01" db="EMBL/GenBank/DDBJ databases">
        <title>Novel diversity within Roseofilum (Cyanobacteria; Desertifilaceae) from marine benthic mats with descriptions of four novel species.</title>
        <authorList>
            <person name="Wang Y."/>
            <person name="Berthold D.E."/>
            <person name="Hu J."/>
            <person name="Lefler F.W."/>
            <person name="Laughinghouse H.D. IV."/>
        </authorList>
    </citation>
    <scope>NUCLEOTIDE SEQUENCE [LARGE SCALE GENOMIC DNA]</scope>
    <source>
        <strain evidence="1 2">BLCC-M91</strain>
    </source>
</reference>
<organism evidence="1 2">
    <name type="scientific">Roseofilum halophilum BLCC-M91</name>
    <dbReference type="NCBI Taxonomy" id="3022259"/>
    <lineage>
        <taxon>Bacteria</taxon>
        <taxon>Bacillati</taxon>
        <taxon>Cyanobacteriota</taxon>
        <taxon>Cyanophyceae</taxon>
        <taxon>Desertifilales</taxon>
        <taxon>Desertifilaceae</taxon>
        <taxon>Roseofilum</taxon>
        <taxon>Roseofilum halophilum</taxon>
    </lineage>
</organism>
<dbReference type="EMBL" id="JAQPOK010000089">
    <property type="protein sequence ID" value="MDJ1179638.1"/>
    <property type="molecule type" value="Genomic_DNA"/>
</dbReference>
<sequence>MDYLWFDLSREELHLLSVSSDRFNLFRDFGLFSTLNDFENTYDNISFSDPVVAAVVAEQPSPAPAVPPQAIETEIEGTEMVSVPEPSLILGFITVGGLMLGSRKKAKA</sequence>
<accession>A0ABT7BKB7</accession>
<gene>
    <name evidence="1" type="ORF">PJF56_12260</name>
</gene>
<proteinExistence type="predicted"/>
<dbReference type="InterPro" id="IPR013424">
    <property type="entry name" value="Ice-binding_C"/>
</dbReference>
<comment type="caution">
    <text evidence="1">The sequence shown here is derived from an EMBL/GenBank/DDBJ whole genome shotgun (WGS) entry which is preliminary data.</text>
</comment>
<evidence type="ECO:0000313" key="2">
    <source>
        <dbReference type="Proteomes" id="UP001231370"/>
    </source>
</evidence>
<name>A0ABT7BKB7_9CYAN</name>
<dbReference type="RefSeq" id="WP_283762944.1">
    <property type="nucleotide sequence ID" value="NZ_JAQPOK010000089.1"/>
</dbReference>
<evidence type="ECO:0000313" key="1">
    <source>
        <dbReference type="EMBL" id="MDJ1179638.1"/>
    </source>
</evidence>
<keyword evidence="2" id="KW-1185">Reference proteome</keyword>
<dbReference type="NCBIfam" id="TIGR02595">
    <property type="entry name" value="PEP_CTERM"/>
    <property type="match status" value="1"/>
</dbReference>